<protein>
    <recommendedName>
        <fullName evidence="1">Polymerase beta nucleotidyltransferase domain-containing protein</fullName>
    </recommendedName>
</protein>
<evidence type="ECO:0000313" key="3">
    <source>
        <dbReference type="Proteomes" id="UP000054598"/>
    </source>
</evidence>
<gene>
    <name evidence="2" type="ORF">XE10_0902</name>
</gene>
<dbReference type="Pfam" id="PF18765">
    <property type="entry name" value="Polbeta"/>
    <property type="match status" value="1"/>
</dbReference>
<reference evidence="3" key="1">
    <citation type="journal article" date="2015" name="MBio">
        <title>Genome-Resolved Metagenomic Analysis Reveals Roles for Candidate Phyla and Other Microbial Community Members in Biogeochemical Transformations in Oil Reservoirs.</title>
        <authorList>
            <person name="Hu P."/>
            <person name="Tom L."/>
            <person name="Singh A."/>
            <person name="Thomas B.C."/>
            <person name="Baker B.J."/>
            <person name="Piceno Y.M."/>
            <person name="Andersen G.L."/>
            <person name="Banfield J.F."/>
        </authorList>
    </citation>
    <scope>NUCLEOTIDE SEQUENCE [LARGE SCALE GENOMIC DNA]</scope>
</reference>
<evidence type="ECO:0000259" key="1">
    <source>
        <dbReference type="Pfam" id="PF18765"/>
    </source>
</evidence>
<dbReference type="CDD" id="cd05403">
    <property type="entry name" value="NT_KNTase_like"/>
    <property type="match status" value="1"/>
</dbReference>
<name>A0A101IUV9_9EURY</name>
<dbReference type="PATRIC" id="fig|2198.3.peg.756"/>
<sequence length="130" mass="15181">MALEVTDTALLEHFREVLPSIRGILVYGSHVKGYADERSDIDICLILHESADRAPVYRRMLTAGERYDIVIFDEIPWYLRGAVLEAHAVLYADDPDDLDYWLYRQLAVWRDMKRRQMPVSSGDLLRRVRS</sequence>
<proteinExistence type="predicted"/>
<feature type="domain" description="Polymerase beta nucleotidyltransferase" evidence="1">
    <location>
        <begin position="19"/>
        <end position="95"/>
    </location>
</feature>
<dbReference type="InterPro" id="IPR043519">
    <property type="entry name" value="NT_sf"/>
</dbReference>
<evidence type="ECO:0000313" key="2">
    <source>
        <dbReference type="EMBL" id="KUL01795.1"/>
    </source>
</evidence>
<comment type="caution">
    <text evidence="2">The sequence shown here is derived from an EMBL/GenBank/DDBJ whole genome shotgun (WGS) entry which is preliminary data.</text>
</comment>
<dbReference type="EMBL" id="LGHE01000086">
    <property type="protein sequence ID" value="KUL01795.1"/>
    <property type="molecule type" value="Genomic_DNA"/>
</dbReference>
<dbReference type="Proteomes" id="UP000054598">
    <property type="component" value="Unassembled WGS sequence"/>
</dbReference>
<accession>A0A101IUV9</accession>
<dbReference type="AlphaFoldDB" id="A0A101IUV9"/>
<organism evidence="2 3">
    <name type="scientific">Methanoculleus marisnigri</name>
    <dbReference type="NCBI Taxonomy" id="2198"/>
    <lineage>
        <taxon>Archaea</taxon>
        <taxon>Methanobacteriati</taxon>
        <taxon>Methanobacteriota</taxon>
        <taxon>Stenosarchaea group</taxon>
        <taxon>Methanomicrobia</taxon>
        <taxon>Methanomicrobiales</taxon>
        <taxon>Methanomicrobiaceae</taxon>
        <taxon>Methanoculleus</taxon>
    </lineage>
</organism>
<dbReference type="SUPFAM" id="SSF81301">
    <property type="entry name" value="Nucleotidyltransferase"/>
    <property type="match status" value="1"/>
</dbReference>
<dbReference type="Gene3D" id="3.30.460.10">
    <property type="entry name" value="Beta Polymerase, domain 2"/>
    <property type="match status" value="1"/>
</dbReference>
<dbReference type="InterPro" id="IPR041633">
    <property type="entry name" value="Polbeta"/>
</dbReference>